<sequence>MLTRASSLCILVVALALSGCSSAAPSEQLGTIDSIETLRDAYVAAGGACEWEAIDERSGNCAGDAILVLTESEEQEADILATYEAVAGLAPSTVLVGENWILNAPDAAEVQDALGGEVRVFD</sequence>
<keyword evidence="3" id="KW-1185">Reference proteome</keyword>
<dbReference type="EMBL" id="BAAAQT010000006">
    <property type="protein sequence ID" value="GAA2175132.1"/>
    <property type="molecule type" value="Genomic_DNA"/>
</dbReference>
<dbReference type="Proteomes" id="UP001501599">
    <property type="component" value="Unassembled WGS sequence"/>
</dbReference>
<feature type="chain" id="PRO_5047121804" description="Lipoprotein" evidence="1">
    <location>
        <begin position="24"/>
        <end position="122"/>
    </location>
</feature>
<evidence type="ECO:0008006" key="4">
    <source>
        <dbReference type="Google" id="ProtNLM"/>
    </source>
</evidence>
<dbReference type="RefSeq" id="WP_344343876.1">
    <property type="nucleotide sequence ID" value="NZ_BAAAQT010000006.1"/>
</dbReference>
<evidence type="ECO:0000313" key="2">
    <source>
        <dbReference type="EMBL" id="GAA2175132.1"/>
    </source>
</evidence>
<dbReference type="PROSITE" id="PS51257">
    <property type="entry name" value="PROKAR_LIPOPROTEIN"/>
    <property type="match status" value="1"/>
</dbReference>
<gene>
    <name evidence="2" type="ORF">GCM10009846_23800</name>
</gene>
<evidence type="ECO:0000256" key="1">
    <source>
        <dbReference type="SAM" id="SignalP"/>
    </source>
</evidence>
<reference evidence="3" key="1">
    <citation type="journal article" date="2019" name="Int. J. Syst. Evol. Microbiol.">
        <title>The Global Catalogue of Microorganisms (GCM) 10K type strain sequencing project: providing services to taxonomists for standard genome sequencing and annotation.</title>
        <authorList>
            <consortium name="The Broad Institute Genomics Platform"/>
            <consortium name="The Broad Institute Genome Sequencing Center for Infectious Disease"/>
            <person name="Wu L."/>
            <person name="Ma J."/>
        </authorList>
    </citation>
    <scope>NUCLEOTIDE SEQUENCE [LARGE SCALE GENOMIC DNA]</scope>
    <source>
        <strain evidence="3">JCM 16026</strain>
    </source>
</reference>
<name>A0ABP5MKJ7_9MICO</name>
<accession>A0ABP5MKJ7</accession>
<comment type="caution">
    <text evidence="2">The sequence shown here is derived from an EMBL/GenBank/DDBJ whole genome shotgun (WGS) entry which is preliminary data.</text>
</comment>
<protein>
    <recommendedName>
        <fullName evidence="4">Lipoprotein</fullName>
    </recommendedName>
</protein>
<proteinExistence type="predicted"/>
<keyword evidence="1" id="KW-0732">Signal</keyword>
<organism evidence="2 3">
    <name type="scientific">Agrococcus versicolor</name>
    <dbReference type="NCBI Taxonomy" id="501482"/>
    <lineage>
        <taxon>Bacteria</taxon>
        <taxon>Bacillati</taxon>
        <taxon>Actinomycetota</taxon>
        <taxon>Actinomycetes</taxon>
        <taxon>Micrococcales</taxon>
        <taxon>Microbacteriaceae</taxon>
        <taxon>Agrococcus</taxon>
    </lineage>
</organism>
<feature type="signal peptide" evidence="1">
    <location>
        <begin position="1"/>
        <end position="23"/>
    </location>
</feature>
<evidence type="ECO:0000313" key="3">
    <source>
        <dbReference type="Proteomes" id="UP001501599"/>
    </source>
</evidence>